<dbReference type="EMBL" id="KZ451899">
    <property type="protein sequence ID" value="PKA64890.1"/>
    <property type="molecule type" value="Genomic_DNA"/>
</dbReference>
<protein>
    <submittedName>
        <fullName evidence="1">Uncharacterized protein</fullName>
    </submittedName>
</protein>
<dbReference type="Proteomes" id="UP000236161">
    <property type="component" value="Unassembled WGS sequence"/>
</dbReference>
<accession>A0A2I0BAS8</accession>
<reference evidence="1 2" key="1">
    <citation type="journal article" date="2017" name="Nature">
        <title>The Apostasia genome and the evolution of orchids.</title>
        <authorList>
            <person name="Zhang G.Q."/>
            <person name="Liu K.W."/>
            <person name="Li Z."/>
            <person name="Lohaus R."/>
            <person name="Hsiao Y.Y."/>
            <person name="Niu S.C."/>
            <person name="Wang J.Y."/>
            <person name="Lin Y.C."/>
            <person name="Xu Q."/>
            <person name="Chen L.J."/>
            <person name="Yoshida K."/>
            <person name="Fujiwara S."/>
            <person name="Wang Z.W."/>
            <person name="Zhang Y.Q."/>
            <person name="Mitsuda N."/>
            <person name="Wang M."/>
            <person name="Liu G.H."/>
            <person name="Pecoraro L."/>
            <person name="Huang H.X."/>
            <person name="Xiao X.J."/>
            <person name="Lin M."/>
            <person name="Wu X.Y."/>
            <person name="Wu W.L."/>
            <person name="Chen Y.Y."/>
            <person name="Chang S.B."/>
            <person name="Sakamoto S."/>
            <person name="Ohme-Takagi M."/>
            <person name="Yagi M."/>
            <person name="Zeng S.J."/>
            <person name="Shen C.Y."/>
            <person name="Yeh C.M."/>
            <person name="Luo Y.B."/>
            <person name="Tsai W.C."/>
            <person name="Van de Peer Y."/>
            <person name="Liu Z.J."/>
        </authorList>
    </citation>
    <scope>NUCLEOTIDE SEQUENCE [LARGE SCALE GENOMIC DNA]</scope>
    <source>
        <strain evidence="2">cv. Shenzhen</strain>
        <tissue evidence="1">Stem</tissue>
    </source>
</reference>
<dbReference type="AlphaFoldDB" id="A0A2I0BAS8"/>
<keyword evidence="2" id="KW-1185">Reference proteome</keyword>
<evidence type="ECO:0000313" key="1">
    <source>
        <dbReference type="EMBL" id="PKA64890.1"/>
    </source>
</evidence>
<gene>
    <name evidence="1" type="ORF">AXF42_Ash011492</name>
</gene>
<evidence type="ECO:0000313" key="2">
    <source>
        <dbReference type="Proteomes" id="UP000236161"/>
    </source>
</evidence>
<sequence>MFKLAQVVLRIMHTLLNLIHFPKTWILKTKPLSQKPRLTNPSWTDITHSAGFGEEKPLVPVCEAGVPNLEHLAIPSLQDKTPVQSRVHLPPKDRLEDVDIRRDSLASQLLDEAIDHGGCVRRELHWNDAEVVEDVHELRLEGNKQPAAQVVKTYRYLTFRQGHEPRFRRRILQPNLRVPPLHLQHLRLESVRRKDTELTPKSMVIAPHFLRSVARFLNHLGPRKMTVVGTHGWAMTLFIVLNPDGSAPRGRPLDCLILKVQTCLAHAPHLVSPNSHIKTINNDKESTFHEQTFH</sequence>
<proteinExistence type="predicted"/>
<name>A0A2I0BAS8_9ASPA</name>
<organism evidence="1 2">
    <name type="scientific">Apostasia shenzhenica</name>
    <dbReference type="NCBI Taxonomy" id="1088818"/>
    <lineage>
        <taxon>Eukaryota</taxon>
        <taxon>Viridiplantae</taxon>
        <taxon>Streptophyta</taxon>
        <taxon>Embryophyta</taxon>
        <taxon>Tracheophyta</taxon>
        <taxon>Spermatophyta</taxon>
        <taxon>Magnoliopsida</taxon>
        <taxon>Liliopsida</taxon>
        <taxon>Asparagales</taxon>
        <taxon>Orchidaceae</taxon>
        <taxon>Apostasioideae</taxon>
        <taxon>Apostasia</taxon>
    </lineage>
</organism>